<protein>
    <recommendedName>
        <fullName evidence="2">SWIM-type domain-containing protein</fullName>
    </recommendedName>
</protein>
<dbReference type="KEGG" id="mkm:Mkms_3072"/>
<evidence type="ECO:0008006" key="2">
    <source>
        <dbReference type="Google" id="ProtNLM"/>
    </source>
</evidence>
<proteinExistence type="predicted"/>
<sequence>MDKRRSRSRLCKHCRAARTGHSTRLCVLCRPSAPIAERILAAYQLKDTKDTMNIRILRVIGRRSHSPSVVALADDHLVKWSPRDDWTCSCDEATFPDCPHIPAVEEVLDPRVTEEPAL</sequence>
<dbReference type="EMBL" id="CP000518">
    <property type="protein sequence ID" value="ABL92266.1"/>
    <property type="molecule type" value="Genomic_DNA"/>
</dbReference>
<dbReference type="STRING" id="189918.Mkms_3072"/>
<name>A1UHF8_MYCSK</name>
<gene>
    <name evidence="1" type="ordered locus">Mkms_3072</name>
</gene>
<reference evidence="1" key="1">
    <citation type="submission" date="2006-12" db="EMBL/GenBank/DDBJ databases">
        <title>Complete sequence of chromosome of Mycobacterium sp. KMS.</title>
        <authorList>
            <consortium name="US DOE Joint Genome Institute"/>
            <person name="Copeland A."/>
            <person name="Lucas S."/>
            <person name="Lapidus A."/>
            <person name="Barry K."/>
            <person name="Detter J.C."/>
            <person name="Glavina del Rio T."/>
            <person name="Hammon N."/>
            <person name="Israni S."/>
            <person name="Dalin E."/>
            <person name="Tice H."/>
            <person name="Pitluck S."/>
            <person name="Kiss H."/>
            <person name="Brettin T."/>
            <person name="Bruce D."/>
            <person name="Han C."/>
            <person name="Tapia R."/>
            <person name="Gilna P."/>
            <person name="Schmutz J."/>
            <person name="Larimer F."/>
            <person name="Land M."/>
            <person name="Hauser L."/>
            <person name="Kyrpides N."/>
            <person name="Mikhailova N."/>
            <person name="Miller C.D."/>
            <person name="Richardson P."/>
        </authorList>
    </citation>
    <scope>NUCLEOTIDE SEQUENCE [LARGE SCALE GENOMIC DNA]</scope>
    <source>
        <strain evidence="1">KMS</strain>
    </source>
</reference>
<organism evidence="1">
    <name type="scientific">Mycobacterium sp. (strain KMS)</name>
    <dbReference type="NCBI Taxonomy" id="189918"/>
    <lineage>
        <taxon>Bacteria</taxon>
        <taxon>Bacillati</taxon>
        <taxon>Actinomycetota</taxon>
        <taxon>Actinomycetes</taxon>
        <taxon>Mycobacteriales</taxon>
        <taxon>Mycobacteriaceae</taxon>
        <taxon>Mycobacterium</taxon>
    </lineage>
</organism>
<dbReference type="HOGENOM" id="CLU_2118387_0_0_11"/>
<dbReference type="AlphaFoldDB" id="A1UHF8"/>
<dbReference type="OrthoDB" id="4752509at2"/>
<accession>A1UHF8</accession>
<evidence type="ECO:0000313" key="1">
    <source>
        <dbReference type="EMBL" id="ABL92266.1"/>
    </source>
</evidence>